<keyword evidence="6" id="KW-0862">Zinc</keyword>
<dbReference type="CDD" id="cd16659">
    <property type="entry name" value="RING-Ubox_Emp"/>
    <property type="match status" value="1"/>
</dbReference>
<dbReference type="InterPro" id="IPR013144">
    <property type="entry name" value="CRA_dom"/>
</dbReference>
<sequence length="405" mass="45438">MEQAKINHEGMLNLEQPLIKVPLEQLKRALRTSQKHVEKEMLALSTQVESVISKASSSASLDEICTSLDASISRLHGLKRKLDEIKIEEDLYVHHTKVRLEHLAEVSHIQVVDSEAYIRWSKTRLARILVDYMLRQGLSTSAVKLATDSQIQDLVDIDLFSQSRKIEAALLKKSCNECLQWCSDNRSSLKKAKSTLEFNLRLQEYIELVRVSKTSQAIAYARKYLTPWSDTHMQQIQQAMGLLAFTSQTTCKSYKVINETGCLLLFDESQWTNLVQQFKTDNYALNSLTLRPLLHMTLQAGLASLKTPTCSQPLSKNVNCPVCESDTFGKLAEKLPCSHHVNSCVVCRISGKIMDADNPPLVLPNGQVYSTLALKDIASRNDGSILCPTTGATYHLTETRKAFIA</sequence>
<dbReference type="InterPro" id="IPR006595">
    <property type="entry name" value="CTLH_C"/>
</dbReference>
<dbReference type="GO" id="GO:0034657">
    <property type="term" value="C:GID complex"/>
    <property type="evidence" value="ECO:0007669"/>
    <property type="project" value="TreeGrafter"/>
</dbReference>
<dbReference type="GO" id="GO:0008270">
    <property type="term" value="F:zinc ion binding"/>
    <property type="evidence" value="ECO:0007669"/>
    <property type="project" value="UniProtKB-KW"/>
</dbReference>
<dbReference type="GO" id="GO:0043161">
    <property type="term" value="P:proteasome-mediated ubiquitin-dependent protein catabolic process"/>
    <property type="evidence" value="ECO:0007669"/>
    <property type="project" value="InterPro"/>
</dbReference>
<dbReference type="InterPro" id="IPR044063">
    <property type="entry name" value="ZF_RING_GID"/>
</dbReference>
<dbReference type="SMART" id="SM00757">
    <property type="entry name" value="CRA"/>
    <property type="match status" value="1"/>
</dbReference>
<evidence type="ECO:0000313" key="11">
    <source>
        <dbReference type="Proteomes" id="UP000077115"/>
    </source>
</evidence>
<organism evidence="10 11">
    <name type="scientific">Batrachochytrium dendrobatidis (strain JEL423)</name>
    <dbReference type="NCBI Taxonomy" id="403673"/>
    <lineage>
        <taxon>Eukaryota</taxon>
        <taxon>Fungi</taxon>
        <taxon>Fungi incertae sedis</taxon>
        <taxon>Chytridiomycota</taxon>
        <taxon>Chytridiomycota incertae sedis</taxon>
        <taxon>Chytridiomycetes</taxon>
        <taxon>Rhizophydiales</taxon>
        <taxon>Rhizophydiales incertae sedis</taxon>
        <taxon>Batrachochytrium</taxon>
    </lineage>
</organism>
<dbReference type="PROSITE" id="PS50896">
    <property type="entry name" value="LISH"/>
    <property type="match status" value="1"/>
</dbReference>
<keyword evidence="4" id="KW-0479">Metal-binding</keyword>
<reference evidence="10 11" key="2">
    <citation type="submission" date="2016-05" db="EMBL/GenBank/DDBJ databases">
        <title>Lineage-specific infection strategies underlie the spectrum of fungal disease in amphibians.</title>
        <authorList>
            <person name="Cuomo C.A."/>
            <person name="Farrer R.A."/>
            <person name="James T."/>
            <person name="Longcore J."/>
            <person name="Birren B."/>
        </authorList>
    </citation>
    <scope>NUCLEOTIDE SEQUENCE [LARGE SCALE GENOMIC DNA]</scope>
    <source>
        <strain evidence="10 11">JEL423</strain>
    </source>
</reference>
<dbReference type="PANTHER" id="PTHR12170:SF2">
    <property type="entry name" value="E3 UBIQUITIN-PROTEIN TRANSFERASE MAEA"/>
    <property type="match status" value="1"/>
</dbReference>
<name>A0A177W8Q1_BATDL</name>
<evidence type="ECO:0000313" key="10">
    <source>
        <dbReference type="EMBL" id="OAJ36488.1"/>
    </source>
</evidence>
<feature type="domain" description="CTLH" evidence="8">
    <location>
        <begin position="160"/>
        <end position="216"/>
    </location>
</feature>
<accession>A0A177W8Q1</accession>
<comment type="subcellular location">
    <subcellularLocation>
        <location evidence="1">Cytoplasm</location>
    </subcellularLocation>
</comment>
<comment type="similarity">
    <text evidence="2">Belongs to the FYV10 family.</text>
</comment>
<evidence type="ECO:0000256" key="3">
    <source>
        <dbReference type="ARBA" id="ARBA00022490"/>
    </source>
</evidence>
<feature type="domain" description="RING-Gid-type" evidence="9">
    <location>
        <begin position="320"/>
        <end position="390"/>
    </location>
</feature>
<dbReference type="STRING" id="403673.A0A177W8Q1"/>
<evidence type="ECO:0000256" key="4">
    <source>
        <dbReference type="ARBA" id="ARBA00022723"/>
    </source>
</evidence>
<dbReference type="GO" id="GO:0061630">
    <property type="term" value="F:ubiquitin protein ligase activity"/>
    <property type="evidence" value="ECO:0007669"/>
    <property type="project" value="InterPro"/>
</dbReference>
<dbReference type="VEuPathDB" id="FungiDB:BDEG_20654"/>
<keyword evidence="5 7" id="KW-0863">Zinc-finger</keyword>
<evidence type="ECO:0000256" key="6">
    <source>
        <dbReference type="ARBA" id="ARBA00022833"/>
    </source>
</evidence>
<evidence type="ECO:0000259" key="8">
    <source>
        <dbReference type="PROSITE" id="PS50897"/>
    </source>
</evidence>
<evidence type="ECO:0008006" key="12">
    <source>
        <dbReference type="Google" id="ProtNLM"/>
    </source>
</evidence>
<proteinExistence type="inferred from homology"/>
<dbReference type="InterPro" id="IPR045098">
    <property type="entry name" value="Fyv10_fam"/>
</dbReference>
<dbReference type="EMBL" id="DS022300">
    <property type="protein sequence ID" value="OAJ36488.1"/>
    <property type="molecule type" value="Genomic_DNA"/>
</dbReference>
<evidence type="ECO:0000256" key="7">
    <source>
        <dbReference type="PROSITE-ProRule" id="PRU01215"/>
    </source>
</evidence>
<dbReference type="Pfam" id="PF10607">
    <property type="entry name" value="CTLH"/>
    <property type="match status" value="1"/>
</dbReference>
<dbReference type="Proteomes" id="UP000077115">
    <property type="component" value="Unassembled WGS sequence"/>
</dbReference>
<dbReference type="PROSITE" id="PS50897">
    <property type="entry name" value="CTLH"/>
    <property type="match status" value="1"/>
</dbReference>
<dbReference type="InterPro" id="IPR006594">
    <property type="entry name" value="LisH"/>
</dbReference>
<evidence type="ECO:0000256" key="1">
    <source>
        <dbReference type="ARBA" id="ARBA00004496"/>
    </source>
</evidence>
<dbReference type="GO" id="GO:0005737">
    <property type="term" value="C:cytoplasm"/>
    <property type="evidence" value="ECO:0007669"/>
    <property type="project" value="UniProtKB-SubCell"/>
</dbReference>
<dbReference type="eggNOG" id="KOG0396">
    <property type="taxonomic scope" value="Eukaryota"/>
</dbReference>
<dbReference type="OrthoDB" id="1933455at2759"/>
<protein>
    <recommendedName>
        <fullName evidence="12">Macrophage erythroblast attacher</fullName>
    </recommendedName>
</protein>
<dbReference type="PROSITE" id="PS51867">
    <property type="entry name" value="ZF_RING_GID"/>
    <property type="match status" value="1"/>
</dbReference>
<dbReference type="AlphaFoldDB" id="A0A177W8Q1"/>
<keyword evidence="3" id="KW-0963">Cytoplasm</keyword>
<dbReference type="InterPro" id="IPR024964">
    <property type="entry name" value="CTLH/CRA"/>
</dbReference>
<feature type="zinc finger region" description="RING-Gid-type" evidence="7">
    <location>
        <begin position="320"/>
        <end position="390"/>
    </location>
</feature>
<evidence type="ECO:0000259" key="9">
    <source>
        <dbReference type="PROSITE" id="PS51867"/>
    </source>
</evidence>
<dbReference type="PANTHER" id="PTHR12170">
    <property type="entry name" value="MACROPHAGE ERYTHROBLAST ATTACHER-RELATED"/>
    <property type="match status" value="1"/>
</dbReference>
<evidence type="ECO:0000256" key="2">
    <source>
        <dbReference type="ARBA" id="ARBA00010615"/>
    </source>
</evidence>
<dbReference type="GO" id="GO:0005634">
    <property type="term" value="C:nucleus"/>
    <property type="evidence" value="ECO:0007669"/>
    <property type="project" value="TreeGrafter"/>
</dbReference>
<reference evidence="10 11" key="1">
    <citation type="submission" date="2006-10" db="EMBL/GenBank/DDBJ databases">
        <title>The Genome Sequence of Batrachochytrium dendrobatidis JEL423.</title>
        <authorList>
            <consortium name="The Broad Institute Genome Sequencing Platform"/>
            <person name="Birren B."/>
            <person name="Lander E."/>
            <person name="Galagan J."/>
            <person name="Cuomo C."/>
            <person name="Devon K."/>
            <person name="Jaffe D."/>
            <person name="Butler J."/>
            <person name="Alvarez P."/>
            <person name="Gnerre S."/>
            <person name="Grabherr M."/>
            <person name="Kleber M."/>
            <person name="Mauceli E."/>
            <person name="Brockman W."/>
            <person name="Young S."/>
            <person name="LaButti K."/>
            <person name="Sykes S."/>
            <person name="DeCaprio D."/>
            <person name="Crawford M."/>
            <person name="Koehrsen M."/>
            <person name="Engels R."/>
            <person name="Montgomery P."/>
            <person name="Pearson M."/>
            <person name="Howarth C."/>
            <person name="Larson L."/>
            <person name="White J."/>
            <person name="O'Leary S."/>
            <person name="Kodira C."/>
            <person name="Zeng Q."/>
            <person name="Yandava C."/>
            <person name="Alvarado L."/>
            <person name="Longcore J."/>
            <person name="James T."/>
        </authorList>
    </citation>
    <scope>NUCLEOTIDE SEQUENCE [LARGE SCALE GENOMIC DNA]</scope>
    <source>
        <strain evidence="10 11">JEL423</strain>
    </source>
</reference>
<dbReference type="SMART" id="SM00668">
    <property type="entry name" value="CTLH"/>
    <property type="match status" value="1"/>
</dbReference>
<evidence type="ECO:0000256" key="5">
    <source>
        <dbReference type="ARBA" id="ARBA00022771"/>
    </source>
</evidence>
<gene>
    <name evidence="10" type="ORF">BDEG_20654</name>
</gene>